<dbReference type="GeneID" id="78082672"/>
<protein>
    <recommendedName>
        <fullName evidence="3">Lipoprotein</fullName>
    </recommendedName>
</protein>
<comment type="caution">
    <text evidence="1">The sequence shown here is derived from an EMBL/GenBank/DDBJ whole genome shotgun (WGS) entry which is preliminary data.</text>
</comment>
<reference evidence="1 2" key="1">
    <citation type="submission" date="2011-04" db="EMBL/GenBank/DDBJ databases">
        <title>The Genome Sequence of Dysgonomonas mossii DSM 22836.</title>
        <authorList>
            <consortium name="The Broad Institute Genome Sequencing Platform"/>
            <person name="Earl A."/>
            <person name="Ward D."/>
            <person name="Feldgarden M."/>
            <person name="Gevers D."/>
            <person name="Pudlo N."/>
            <person name="Martens E."/>
            <person name="Allen-Vercoe E."/>
            <person name="Young S.K."/>
            <person name="Zeng Q."/>
            <person name="Gargeya S."/>
            <person name="Fitzgerald M."/>
            <person name="Haas B."/>
            <person name="Abouelleil A."/>
            <person name="Alvarado L."/>
            <person name="Arachchi H.M."/>
            <person name="Berlin A."/>
            <person name="Brown A."/>
            <person name="Chapman S.B."/>
            <person name="Chen Z."/>
            <person name="Dunbar C."/>
            <person name="Freedman E."/>
            <person name="Gearin G."/>
            <person name="Gellesch M."/>
            <person name="Goldberg J."/>
            <person name="Griggs A."/>
            <person name="Gujja S."/>
            <person name="Heiman D."/>
            <person name="Howarth C."/>
            <person name="Larson L."/>
            <person name="Lui A."/>
            <person name="MacDonald P.J.P."/>
            <person name="Mehta T."/>
            <person name="Montmayeur A."/>
            <person name="Murphy C."/>
            <person name="Neiman D."/>
            <person name="Pearson M."/>
            <person name="Priest M."/>
            <person name="Roberts A."/>
            <person name="Saif S."/>
            <person name="Shea T."/>
            <person name="Shenoy N."/>
            <person name="Sisk P."/>
            <person name="Stolte C."/>
            <person name="Sykes S."/>
            <person name="Yandava C."/>
            <person name="Wortman J."/>
            <person name="Nusbaum C."/>
            <person name="Birren B."/>
        </authorList>
    </citation>
    <scope>NUCLEOTIDE SEQUENCE [LARGE SCALE GENOMIC DNA]</scope>
    <source>
        <strain evidence="1 2">DSM 22836</strain>
    </source>
</reference>
<dbReference type="Proteomes" id="UP000006420">
    <property type="component" value="Unassembled WGS sequence"/>
</dbReference>
<evidence type="ECO:0000313" key="2">
    <source>
        <dbReference type="Proteomes" id="UP000006420"/>
    </source>
</evidence>
<evidence type="ECO:0008006" key="3">
    <source>
        <dbReference type="Google" id="ProtNLM"/>
    </source>
</evidence>
<dbReference type="RefSeq" id="WP_006843404.1">
    <property type="nucleotide sequence ID" value="NZ_AQWJ01000003.1"/>
</dbReference>
<organism evidence="1 2">
    <name type="scientific">Dysgonomonas mossii DSM 22836</name>
    <dbReference type="NCBI Taxonomy" id="742767"/>
    <lineage>
        <taxon>Bacteria</taxon>
        <taxon>Pseudomonadati</taxon>
        <taxon>Bacteroidota</taxon>
        <taxon>Bacteroidia</taxon>
        <taxon>Bacteroidales</taxon>
        <taxon>Dysgonomonadaceae</taxon>
        <taxon>Dysgonomonas</taxon>
    </lineage>
</organism>
<evidence type="ECO:0000313" key="1">
    <source>
        <dbReference type="EMBL" id="EGK03397.1"/>
    </source>
</evidence>
<accession>F8X1C5</accession>
<dbReference type="HOGENOM" id="CLU_1537667_0_0_10"/>
<sequence>MKSIIYFLFSVLFLTACNSEEDLLVVDNNITTRDSAVIKSAKDKPLEMSCDLFYYLEGGGGNAMFPSTKIQYKVGSYMMFDPYNNKIMNLETTLSINATLASNYYHQILSWNQSHWSQKPVANSNQITVSFSGSYSCSSGNITYLDLEYVYDPATNTSRPKRPKPVAMDAEVCY</sequence>
<dbReference type="EMBL" id="ADLW01000007">
    <property type="protein sequence ID" value="EGK03397.1"/>
    <property type="molecule type" value="Genomic_DNA"/>
</dbReference>
<name>F8X1C5_9BACT</name>
<dbReference type="PROSITE" id="PS51257">
    <property type="entry name" value="PROKAR_LIPOPROTEIN"/>
    <property type="match status" value="1"/>
</dbReference>
<proteinExistence type="predicted"/>
<keyword evidence="2" id="KW-1185">Reference proteome</keyword>
<gene>
    <name evidence="1" type="ORF">HMPREF9456_02034</name>
</gene>
<dbReference type="AlphaFoldDB" id="F8X1C5"/>